<dbReference type="EMBL" id="LAZR01000545">
    <property type="protein sequence ID" value="KKN64710.1"/>
    <property type="molecule type" value="Genomic_DNA"/>
</dbReference>
<gene>
    <name evidence="1" type="ORF">LCGC14_0488420</name>
</gene>
<organism evidence="1">
    <name type="scientific">marine sediment metagenome</name>
    <dbReference type="NCBI Taxonomy" id="412755"/>
    <lineage>
        <taxon>unclassified sequences</taxon>
        <taxon>metagenomes</taxon>
        <taxon>ecological metagenomes</taxon>
    </lineage>
</organism>
<proteinExistence type="predicted"/>
<reference evidence="1" key="1">
    <citation type="journal article" date="2015" name="Nature">
        <title>Complex archaea that bridge the gap between prokaryotes and eukaryotes.</title>
        <authorList>
            <person name="Spang A."/>
            <person name="Saw J.H."/>
            <person name="Jorgensen S.L."/>
            <person name="Zaremba-Niedzwiedzka K."/>
            <person name="Martijn J."/>
            <person name="Lind A.E."/>
            <person name="van Eijk R."/>
            <person name="Schleper C."/>
            <person name="Guy L."/>
            <person name="Ettema T.J."/>
        </authorList>
    </citation>
    <scope>NUCLEOTIDE SEQUENCE</scope>
</reference>
<comment type="caution">
    <text evidence="1">The sequence shown here is derived from an EMBL/GenBank/DDBJ whole genome shotgun (WGS) entry which is preliminary data.</text>
</comment>
<evidence type="ECO:0000313" key="1">
    <source>
        <dbReference type="EMBL" id="KKN64710.1"/>
    </source>
</evidence>
<accession>A0A0F9S736</accession>
<dbReference type="AlphaFoldDB" id="A0A0F9S736"/>
<protein>
    <submittedName>
        <fullName evidence="1">Uncharacterized protein</fullName>
    </submittedName>
</protein>
<sequence length="116" mass="13754">MKSPIISRNKHDREVMRLQGTINSNLKRHDKEIDELTKRLDEFLPKLFKIKTGYDKAFRTYKLQVAFSDEFIYEGFVHGDSQEMIHILARQLSRSIEKELMTINFARFRSDDGAMK</sequence>
<name>A0A0F9S736_9ZZZZ</name>